<dbReference type="InterPro" id="IPR056546">
    <property type="entry name" value="MreB_MamK-like"/>
</dbReference>
<evidence type="ECO:0000256" key="5">
    <source>
        <dbReference type="ARBA" id="ARBA00023458"/>
    </source>
</evidence>
<dbReference type="GO" id="GO:0005524">
    <property type="term" value="F:ATP binding"/>
    <property type="evidence" value="ECO:0007669"/>
    <property type="project" value="UniProtKB-KW"/>
</dbReference>
<dbReference type="NCBIfam" id="NF010539">
    <property type="entry name" value="PRK13927.1"/>
    <property type="match status" value="1"/>
</dbReference>
<comment type="similarity">
    <text evidence="5 6">Belongs to the FtsA/MreB family.</text>
</comment>
<comment type="caution">
    <text evidence="7">The sequence shown here is derived from an EMBL/GenBank/DDBJ whole genome shotgun (WGS) entry which is preliminary data.</text>
</comment>
<dbReference type="PRINTS" id="PR01652">
    <property type="entry name" value="SHAPEPROTEIN"/>
</dbReference>
<dbReference type="NCBIfam" id="TIGR00904">
    <property type="entry name" value="mreB"/>
    <property type="match status" value="1"/>
</dbReference>
<feature type="binding site" evidence="6">
    <location>
        <begin position="19"/>
        <end position="21"/>
    </location>
    <ligand>
        <name>ATP</name>
        <dbReference type="ChEBI" id="CHEBI:30616"/>
    </ligand>
</feature>
<dbReference type="AlphaFoldDB" id="A0A069PNF2"/>
<evidence type="ECO:0000256" key="2">
    <source>
        <dbReference type="ARBA" id="ARBA00022741"/>
    </source>
</evidence>
<dbReference type="PANTHER" id="PTHR42749:SF1">
    <property type="entry name" value="CELL SHAPE-DETERMINING PROTEIN MREB"/>
    <property type="match status" value="1"/>
</dbReference>
<name>A0A069PNF2_9BURK</name>
<dbReference type="CDD" id="cd10225">
    <property type="entry name" value="ASKHA_NBD_MreB-like"/>
    <property type="match status" value="1"/>
</dbReference>
<comment type="subunit">
    <text evidence="6">Forms polymers.</text>
</comment>
<accession>A0A069PNF2</accession>
<keyword evidence="3 6" id="KW-0067">ATP-binding</keyword>
<dbReference type="Pfam" id="PF06723">
    <property type="entry name" value="MreB_Mbl"/>
    <property type="match status" value="1"/>
</dbReference>
<dbReference type="PANTHER" id="PTHR42749">
    <property type="entry name" value="CELL SHAPE-DETERMINING PROTEIN MREB"/>
    <property type="match status" value="1"/>
</dbReference>
<keyword evidence="8" id="KW-1185">Reference proteome</keyword>
<gene>
    <name evidence="6" type="primary">mreB</name>
    <name evidence="7" type="ORF">BG61_36815</name>
</gene>
<dbReference type="SUPFAM" id="SSF53067">
    <property type="entry name" value="Actin-like ATPase domain"/>
    <property type="match status" value="2"/>
</dbReference>
<keyword evidence="2 6" id="KW-0547">Nucleotide-binding</keyword>
<keyword evidence="4 6" id="KW-0133">Cell shape</keyword>
<evidence type="ECO:0000313" key="8">
    <source>
        <dbReference type="Proteomes" id="UP000027466"/>
    </source>
</evidence>
<proteinExistence type="inferred from homology"/>
<evidence type="ECO:0000313" key="7">
    <source>
        <dbReference type="EMBL" id="KDR38846.1"/>
    </source>
</evidence>
<evidence type="ECO:0000256" key="6">
    <source>
        <dbReference type="HAMAP-Rule" id="MF_02207"/>
    </source>
</evidence>
<dbReference type="STRING" id="60547.GCA_000751215_05268"/>
<comment type="function">
    <text evidence="6">Forms membrane-associated dynamic filaments that are essential for cell shape determination. Acts by regulating cell wall synthesis and cell elongation, and thus cell shape. A feedback loop between cell geometry and MreB localization may maintain elongated cell shape by targeting cell wall growth to regions of negative cell wall curvature.</text>
</comment>
<feature type="binding site" evidence="6">
    <location>
        <begin position="298"/>
        <end position="301"/>
    </location>
    <ligand>
        <name>ATP</name>
        <dbReference type="ChEBI" id="CHEBI:30616"/>
    </ligand>
</feature>
<reference evidence="7 8" key="1">
    <citation type="submission" date="2014-03" db="EMBL/GenBank/DDBJ databases">
        <title>Draft Genome Sequences of Four Burkholderia Strains.</title>
        <authorList>
            <person name="Liu X.Y."/>
            <person name="Li C.X."/>
            <person name="Xu J.H."/>
        </authorList>
    </citation>
    <scope>NUCLEOTIDE SEQUENCE [LARGE SCALE GENOMIC DNA]</scope>
    <source>
        <strain evidence="7 8">DSM 50014</strain>
    </source>
</reference>
<evidence type="ECO:0000256" key="4">
    <source>
        <dbReference type="ARBA" id="ARBA00022960"/>
    </source>
</evidence>
<dbReference type="InterPro" id="IPR004753">
    <property type="entry name" value="MreB"/>
</dbReference>
<feature type="binding site" evidence="6">
    <location>
        <begin position="170"/>
        <end position="172"/>
    </location>
    <ligand>
        <name>ATP</name>
        <dbReference type="ChEBI" id="CHEBI:30616"/>
    </ligand>
</feature>
<organism evidence="7 8">
    <name type="scientific">Caballeronia glathei</name>
    <dbReference type="NCBI Taxonomy" id="60547"/>
    <lineage>
        <taxon>Bacteria</taxon>
        <taxon>Pseudomonadati</taxon>
        <taxon>Pseudomonadota</taxon>
        <taxon>Betaproteobacteria</taxon>
        <taxon>Burkholderiales</taxon>
        <taxon>Burkholderiaceae</taxon>
        <taxon>Caballeronia</taxon>
    </lineage>
</organism>
<evidence type="ECO:0000256" key="3">
    <source>
        <dbReference type="ARBA" id="ARBA00022840"/>
    </source>
</evidence>
<keyword evidence="1 6" id="KW-0963">Cytoplasm</keyword>
<dbReference type="GO" id="GO:0000902">
    <property type="term" value="P:cell morphogenesis"/>
    <property type="evidence" value="ECO:0007669"/>
    <property type="project" value="InterPro"/>
</dbReference>
<dbReference type="InterPro" id="IPR043129">
    <property type="entry name" value="ATPase_NBD"/>
</dbReference>
<comment type="subcellular location">
    <subcellularLocation>
        <location evidence="6">Cytoplasm</location>
    </subcellularLocation>
    <text evidence="6">Membrane-associated.</text>
</comment>
<evidence type="ECO:0000256" key="1">
    <source>
        <dbReference type="ARBA" id="ARBA00022490"/>
    </source>
</evidence>
<feature type="binding site" evidence="6">
    <location>
        <begin position="218"/>
        <end position="221"/>
    </location>
    <ligand>
        <name>ATP</name>
        <dbReference type="ChEBI" id="CHEBI:30616"/>
    </ligand>
</feature>
<dbReference type="HAMAP" id="MF_02207">
    <property type="entry name" value="MreB"/>
    <property type="match status" value="1"/>
</dbReference>
<dbReference type="GO" id="GO:0008360">
    <property type="term" value="P:regulation of cell shape"/>
    <property type="evidence" value="ECO:0007669"/>
    <property type="project" value="UniProtKB-UniRule"/>
</dbReference>
<sequence>MTQRFRQFFHPDIALDVGTANTRIHVRDKGVVLNEASVICIGQPGQTQRKADAPQSVGAEAKRMLGRLPGHIEGVRPIKGGVIAHFAETQRMIRQFIGTARAARAVPSSPRVTVSVASSATQVERHAIREAVHAAGAAHVTLLEKPIAAALGAGLSTRDGLGTVVVDIGAGTTEIGVVAFGSVAHKTSARVGGDAFDNAIISYMRRTHGLLIGEHTAERLKQDIGCAVSDGREIRLDIIGRNLLEGIPRTLGISSHEIFEALKDPLNQIVSLLKGALENTPPELAADIADRGIVLTGGGALLRGIDQRLANETGLRVLVAANPMTCVVRGTGIAIDTLGPYAFE</sequence>
<protein>
    <recommendedName>
        <fullName evidence="6">Cell shape-determining protein MreB</fullName>
    </recommendedName>
</protein>
<dbReference type="EMBL" id="JFHC01000073">
    <property type="protein sequence ID" value="KDR38846.1"/>
    <property type="molecule type" value="Genomic_DNA"/>
</dbReference>
<dbReference type="Gene3D" id="3.30.420.40">
    <property type="match status" value="3"/>
</dbReference>
<dbReference type="GO" id="GO:0005737">
    <property type="term" value="C:cytoplasm"/>
    <property type="evidence" value="ECO:0007669"/>
    <property type="project" value="UniProtKB-SubCell"/>
</dbReference>
<dbReference type="Proteomes" id="UP000027466">
    <property type="component" value="Unassembled WGS sequence"/>
</dbReference>